<reference evidence="2" key="1">
    <citation type="journal article" date="2021" name="ISME J.">
        <title>Genomic evolution of the class Acidithiobacillia: deep-branching Proteobacteria living in extreme acidic conditions.</title>
        <authorList>
            <person name="Moya-Beltran A."/>
            <person name="Beard S."/>
            <person name="Rojas-Villalobos C."/>
            <person name="Issotta F."/>
            <person name="Gallardo Y."/>
            <person name="Ulloa R."/>
            <person name="Giaveno A."/>
            <person name="Degli Esposti M."/>
            <person name="Johnson D.B."/>
            <person name="Quatrini R."/>
        </authorList>
    </citation>
    <scope>NUCLEOTIDE SEQUENCE</scope>
    <source>
        <strain evidence="2">DSM 583</strain>
    </source>
</reference>
<dbReference type="EMBL" id="JABBHS010000356">
    <property type="protein sequence ID" value="MBU2723857.1"/>
    <property type="molecule type" value="Genomic_DNA"/>
</dbReference>
<evidence type="ECO:0000313" key="2">
    <source>
        <dbReference type="EMBL" id="MBU2723857.1"/>
    </source>
</evidence>
<gene>
    <name evidence="2" type="ORF">HF568_11745</name>
</gene>
<protein>
    <submittedName>
        <fullName evidence="2">Transporter</fullName>
    </submittedName>
</protein>
<evidence type="ECO:0000313" key="3">
    <source>
        <dbReference type="Proteomes" id="UP000887300"/>
    </source>
</evidence>
<dbReference type="Proteomes" id="UP000887300">
    <property type="component" value="Unassembled WGS sequence"/>
</dbReference>
<comment type="caution">
    <text evidence="2">The sequence shown here is derived from an EMBL/GenBank/DDBJ whole genome shotgun (WGS) entry which is preliminary data.</text>
</comment>
<sequence>METIVWGFMFGAILQYARLNRFNTIAGMAVLQNLAVAKTMAFTIGLGMLLLQSEILLGWADYH</sequence>
<organism evidence="2 3">
    <name type="scientific">Acidithiobacillus ferridurans</name>
    <dbReference type="NCBI Taxonomy" id="1232575"/>
    <lineage>
        <taxon>Bacteria</taxon>
        <taxon>Pseudomonadati</taxon>
        <taxon>Pseudomonadota</taxon>
        <taxon>Acidithiobacillia</taxon>
        <taxon>Acidithiobacillales</taxon>
        <taxon>Acidithiobacillaceae</taxon>
        <taxon>Acidithiobacillus</taxon>
    </lineage>
</organism>
<feature type="transmembrane region" description="Helical" evidence="1">
    <location>
        <begin position="29"/>
        <end position="51"/>
    </location>
</feature>
<proteinExistence type="predicted"/>
<evidence type="ECO:0000256" key="1">
    <source>
        <dbReference type="SAM" id="Phobius"/>
    </source>
</evidence>
<keyword evidence="1" id="KW-0812">Transmembrane</keyword>
<keyword evidence="1" id="KW-0472">Membrane</keyword>
<dbReference type="AlphaFoldDB" id="A0A8X8KC44"/>
<accession>A0A8X8KC44</accession>
<keyword evidence="1" id="KW-1133">Transmembrane helix</keyword>
<name>A0A8X8KC44_ACIFI</name>
<feature type="non-terminal residue" evidence="2">
    <location>
        <position position="63"/>
    </location>
</feature>